<comment type="caution">
    <text evidence="1">The sequence shown here is derived from an EMBL/GenBank/DDBJ whole genome shotgun (WGS) entry which is preliminary data.</text>
</comment>
<organism evidence="1 2">
    <name type="scientific">Actinacidiphila acidipaludis</name>
    <dbReference type="NCBI Taxonomy" id="2873382"/>
    <lineage>
        <taxon>Bacteria</taxon>
        <taxon>Bacillati</taxon>
        <taxon>Actinomycetota</taxon>
        <taxon>Actinomycetes</taxon>
        <taxon>Kitasatosporales</taxon>
        <taxon>Streptomycetaceae</taxon>
        <taxon>Actinacidiphila</taxon>
    </lineage>
</organism>
<sequence length="112" mass="12654">MLDFLVTARSRWVNVEVLVRTLGGDGLDVFLAELAEDFRGWEGARTWRSLEGDLTLSARHSGHAVHLTWGMHDHPPSDEWRFEATTEHAPGEDMRNLAAEMSAFLRSEPRPA</sequence>
<evidence type="ECO:0000313" key="1">
    <source>
        <dbReference type="EMBL" id="MBY8881112.1"/>
    </source>
</evidence>
<keyword evidence="2" id="KW-1185">Reference proteome</keyword>
<gene>
    <name evidence="1" type="ORF">K7862_26260</name>
</gene>
<accession>A0ABS7QDA3</accession>
<dbReference type="Proteomes" id="UP000778578">
    <property type="component" value="Unassembled WGS sequence"/>
</dbReference>
<name>A0ABS7QDA3_9ACTN</name>
<reference evidence="1 2" key="1">
    <citation type="submission" date="2021-08" db="EMBL/GenBank/DDBJ databases">
        <title>WGS of actinomycetes from Thailand.</title>
        <authorList>
            <person name="Thawai C."/>
        </authorList>
    </citation>
    <scope>NUCLEOTIDE SEQUENCE [LARGE SCALE GENOMIC DNA]</scope>
    <source>
        <strain evidence="1 2">PLK6-54</strain>
    </source>
</reference>
<evidence type="ECO:0000313" key="2">
    <source>
        <dbReference type="Proteomes" id="UP000778578"/>
    </source>
</evidence>
<dbReference type="Pfam" id="PF19739">
    <property type="entry name" value="DUF6228"/>
    <property type="match status" value="1"/>
</dbReference>
<dbReference type="InterPro" id="IPR046196">
    <property type="entry name" value="DUF6228"/>
</dbReference>
<dbReference type="EMBL" id="JAINZZ010000042">
    <property type="protein sequence ID" value="MBY8881112.1"/>
    <property type="molecule type" value="Genomic_DNA"/>
</dbReference>
<dbReference type="RefSeq" id="WP_222966835.1">
    <property type="nucleotide sequence ID" value="NZ_JAINZZ010000042.1"/>
</dbReference>
<protein>
    <submittedName>
        <fullName evidence="1">DUF6228 family protein</fullName>
    </submittedName>
</protein>
<proteinExistence type="predicted"/>